<keyword evidence="4" id="KW-0067">ATP-binding</keyword>
<dbReference type="InterPro" id="IPR001650">
    <property type="entry name" value="Helicase_C-like"/>
</dbReference>
<dbReference type="GO" id="GO:0004386">
    <property type="term" value="F:helicase activity"/>
    <property type="evidence" value="ECO:0007669"/>
    <property type="project" value="UniProtKB-KW"/>
</dbReference>
<evidence type="ECO:0000259" key="2">
    <source>
        <dbReference type="PROSITE" id="PS51192"/>
    </source>
</evidence>
<proteinExistence type="predicted"/>
<dbReference type="InterPro" id="IPR014001">
    <property type="entry name" value="Helicase_ATP-bd"/>
</dbReference>
<reference evidence="4 5" key="1">
    <citation type="submission" date="2019-08" db="EMBL/GenBank/DDBJ databases">
        <authorList>
            <person name="Dong K."/>
        </authorList>
    </citation>
    <scope>NUCLEOTIDE SEQUENCE [LARGE SCALE GENOMIC DNA]</scope>
    <source>
        <strain evidence="4 5">JCM14558</strain>
    </source>
</reference>
<protein>
    <submittedName>
        <fullName evidence="4">DEAD/DEAH box helicase</fullName>
    </submittedName>
</protein>
<dbReference type="PANTHER" id="PTHR45629">
    <property type="entry name" value="SNF2/RAD54 FAMILY MEMBER"/>
    <property type="match status" value="1"/>
</dbReference>
<dbReference type="EMBL" id="VRSV01000001">
    <property type="protein sequence ID" value="TXK13823.1"/>
    <property type="molecule type" value="Genomic_DNA"/>
</dbReference>
<comment type="caution">
    <text evidence="4">The sequence shown here is derived from an EMBL/GenBank/DDBJ whole genome shotgun (WGS) entry which is preliminary data.</text>
</comment>
<dbReference type="InterPro" id="IPR027417">
    <property type="entry name" value="P-loop_NTPase"/>
</dbReference>
<sequence>MSWRDLVASSSTSAHAPLALGVELRQREPHDPRRWDPRTTDAVAPRALARRQDELQLAVRPLTRGARGGWVKKDAAWDDVRRSTSRFAPEAVRWFTELFAIARPSAAVGAFSSVSEWVPLGPSSSSLLWMHLRAAERAGVALVATHPQQSIALAGTAAVDVLVGPESGGTLRVAARISVDGAPTDVSRVRPLGTGAFFSFTLDTEVIGITIAPATLDDTVTALLGAPEGVEVPAHEAVEFVREAYPRLARRTRVTPVGGLDPPPAPRPSLRLTAAFDVDTVTYALEWIYPGLPPFPYPAVEHPERDTAAEAERAAALTLAWAGASDLPFAASGTLRGPDAGEFSTQIVPALQQLDDVRVEITGVRPSVRELTGAPEVSVTTVPTDDPDWFDLGVIVTIEGRWVPLAPLLTALARGRRRMRLSDGAYFSLAHPALTRLKELLDEAASLDEWETGERIHRHQTALWSDFEDLADQAEPAQAWRRLVRGLASVEGIEETELPEGLQADLRGYQKRGFDWLAFLWRHRLGGILADDMGLGKTLQLLALMLHARERGEQRPFLVVAPTSVLATWREEAERFAPGLVVRTIEATVTKTGMTVTDASAGADVVVTSYAILRLDETSFTAERWAGVVLDEAQFVKNPQTSGHRAAKNLTADMTIALTGTPLENGLGDLWALFSLTAPGLFPSARRFREEYVLPIENARRDDATASAHGAERLARLRRRIRPLMLRRTKELVAPDLPPKQEQDLHIDLSPEHRALYDTVLHRERQKVLGLLDDLDRHRFIVFRSLTLLRMLSLHPALIDERHAPIGSSKLDALLTRLTEVIAEGHRALVFSQFTSFLSLAADRLDAAGIAYAHLDGSTLRRGEVVEGFRSGEAPVFLISLKAGGFGLTLTEADYVFLLDPWWNPAAEAQAIDRVHRIGQDRHVFVYRMLASDTIEEKVRLLQQRKSELFDAVVDDGDLFAESLSADDIRGLLDL</sequence>
<dbReference type="InterPro" id="IPR049730">
    <property type="entry name" value="SNF2/RAD54-like_C"/>
</dbReference>
<accession>A0A5C8I7B3</accession>
<evidence type="ECO:0000259" key="3">
    <source>
        <dbReference type="PROSITE" id="PS51194"/>
    </source>
</evidence>
<evidence type="ECO:0000256" key="1">
    <source>
        <dbReference type="ARBA" id="ARBA00022801"/>
    </source>
</evidence>
<keyword evidence="1" id="KW-0378">Hydrolase</keyword>
<dbReference type="PANTHER" id="PTHR45629:SF7">
    <property type="entry name" value="DNA EXCISION REPAIR PROTEIN ERCC-6-RELATED"/>
    <property type="match status" value="1"/>
</dbReference>
<dbReference type="OrthoDB" id="9760715at2"/>
<gene>
    <name evidence="4" type="ORF">FVP77_06060</name>
</gene>
<dbReference type="SMART" id="SM00490">
    <property type="entry name" value="HELICc"/>
    <property type="match status" value="1"/>
</dbReference>
<dbReference type="InterPro" id="IPR000330">
    <property type="entry name" value="SNF2_N"/>
</dbReference>
<evidence type="ECO:0000313" key="4">
    <source>
        <dbReference type="EMBL" id="TXK13823.1"/>
    </source>
</evidence>
<feature type="domain" description="Helicase C-terminal" evidence="3">
    <location>
        <begin position="810"/>
        <end position="965"/>
    </location>
</feature>
<dbReference type="AlphaFoldDB" id="A0A5C8I7B3"/>
<dbReference type="PROSITE" id="PS51194">
    <property type="entry name" value="HELICASE_CTER"/>
    <property type="match status" value="1"/>
</dbReference>
<dbReference type="GO" id="GO:0016787">
    <property type="term" value="F:hydrolase activity"/>
    <property type="evidence" value="ECO:0007669"/>
    <property type="project" value="UniProtKB-KW"/>
</dbReference>
<dbReference type="Proteomes" id="UP000321034">
    <property type="component" value="Unassembled WGS sequence"/>
</dbReference>
<dbReference type="SMART" id="SM00487">
    <property type="entry name" value="DEXDc"/>
    <property type="match status" value="1"/>
</dbReference>
<dbReference type="InterPro" id="IPR038718">
    <property type="entry name" value="SNF2-like_sf"/>
</dbReference>
<dbReference type="GO" id="GO:0005524">
    <property type="term" value="F:ATP binding"/>
    <property type="evidence" value="ECO:0007669"/>
    <property type="project" value="InterPro"/>
</dbReference>
<dbReference type="Pfam" id="PF00271">
    <property type="entry name" value="Helicase_C"/>
    <property type="match status" value="1"/>
</dbReference>
<name>A0A5C8I7B3_9MICO</name>
<feature type="domain" description="Helicase ATP-binding" evidence="2">
    <location>
        <begin position="518"/>
        <end position="680"/>
    </location>
</feature>
<dbReference type="Gene3D" id="3.40.50.10810">
    <property type="entry name" value="Tandem AAA-ATPase domain"/>
    <property type="match status" value="1"/>
</dbReference>
<keyword evidence="5" id="KW-1185">Reference proteome</keyword>
<keyword evidence="4" id="KW-0547">Nucleotide-binding</keyword>
<dbReference type="Pfam" id="PF00176">
    <property type="entry name" value="SNF2-rel_dom"/>
    <property type="match status" value="1"/>
</dbReference>
<dbReference type="InterPro" id="IPR050496">
    <property type="entry name" value="SNF2_RAD54_helicase_repair"/>
</dbReference>
<organism evidence="4 5">
    <name type="scientific">Microbacterium hatanonis</name>
    <dbReference type="NCBI Taxonomy" id="404366"/>
    <lineage>
        <taxon>Bacteria</taxon>
        <taxon>Bacillati</taxon>
        <taxon>Actinomycetota</taxon>
        <taxon>Actinomycetes</taxon>
        <taxon>Micrococcales</taxon>
        <taxon>Microbacteriaceae</taxon>
        <taxon>Microbacterium</taxon>
    </lineage>
</organism>
<dbReference type="CDD" id="cd18793">
    <property type="entry name" value="SF2_C_SNF"/>
    <property type="match status" value="1"/>
</dbReference>
<dbReference type="GO" id="GO:0015616">
    <property type="term" value="F:DNA translocase activity"/>
    <property type="evidence" value="ECO:0007669"/>
    <property type="project" value="TreeGrafter"/>
</dbReference>
<dbReference type="SUPFAM" id="SSF52540">
    <property type="entry name" value="P-loop containing nucleoside triphosphate hydrolases"/>
    <property type="match status" value="2"/>
</dbReference>
<evidence type="ECO:0000313" key="5">
    <source>
        <dbReference type="Proteomes" id="UP000321034"/>
    </source>
</evidence>
<dbReference type="Gene3D" id="3.40.50.300">
    <property type="entry name" value="P-loop containing nucleotide triphosphate hydrolases"/>
    <property type="match status" value="1"/>
</dbReference>
<keyword evidence="4" id="KW-0347">Helicase</keyword>
<dbReference type="PROSITE" id="PS51192">
    <property type="entry name" value="HELICASE_ATP_BIND_1"/>
    <property type="match status" value="1"/>
</dbReference>